<dbReference type="SUPFAM" id="SSF51445">
    <property type="entry name" value="(Trans)glycosidases"/>
    <property type="match status" value="1"/>
</dbReference>
<evidence type="ECO:0000256" key="3">
    <source>
        <dbReference type="ARBA" id="ARBA00022801"/>
    </source>
</evidence>
<dbReference type="PROSITE" id="PS00512">
    <property type="entry name" value="ALPHA_GALACTOSIDASE"/>
    <property type="match status" value="1"/>
</dbReference>
<reference evidence="10" key="1">
    <citation type="submission" date="2020-10" db="EMBL/GenBank/DDBJ databases">
        <authorList>
            <person name="Gilroy R."/>
        </authorList>
    </citation>
    <scope>NUCLEOTIDE SEQUENCE</scope>
    <source>
        <strain evidence="10">CHK195-11698</strain>
    </source>
</reference>
<dbReference type="InterPro" id="IPR017853">
    <property type="entry name" value="GH"/>
</dbReference>
<comment type="similarity">
    <text evidence="5">Belongs to the glycosyl hydrolase.</text>
</comment>
<feature type="active site" description="Nucleophile" evidence="6">
    <location>
        <position position="479"/>
    </location>
</feature>
<dbReference type="InterPro" id="IPR038417">
    <property type="entry name" value="Alpga-gal_N_sf"/>
</dbReference>
<feature type="binding site" evidence="7">
    <location>
        <begin position="367"/>
        <end position="368"/>
    </location>
    <ligand>
        <name>substrate</name>
    </ligand>
</feature>
<dbReference type="AlphaFoldDB" id="A0A9D1HSP9"/>
<name>A0A9D1HSP9_9FIRM</name>
<dbReference type="CDD" id="cd14791">
    <property type="entry name" value="GH36"/>
    <property type="match status" value="1"/>
</dbReference>
<feature type="binding site" evidence="7">
    <location>
        <position position="444"/>
    </location>
    <ligand>
        <name>substrate</name>
    </ligand>
</feature>
<dbReference type="EMBL" id="DVMJ01000114">
    <property type="protein sequence ID" value="HIU14804.1"/>
    <property type="molecule type" value="Genomic_DNA"/>
</dbReference>
<evidence type="ECO:0000256" key="5">
    <source>
        <dbReference type="PIRNR" id="PIRNR005536"/>
    </source>
</evidence>
<accession>A0A9D1HSP9</accession>
<dbReference type="EC" id="3.2.1.22" evidence="2 5"/>
<dbReference type="Gene3D" id="2.70.98.60">
    <property type="entry name" value="alpha-galactosidase from lactobacil brevis"/>
    <property type="match status" value="1"/>
</dbReference>
<dbReference type="FunFam" id="3.20.20.70:FF:000118">
    <property type="entry name" value="Alpha-galactosidase"/>
    <property type="match status" value="1"/>
</dbReference>
<evidence type="ECO:0000256" key="6">
    <source>
        <dbReference type="PIRSR" id="PIRSR005536-1"/>
    </source>
</evidence>
<dbReference type="Gene3D" id="2.60.40.1180">
    <property type="entry name" value="Golgi alpha-mannosidase II"/>
    <property type="match status" value="1"/>
</dbReference>
<dbReference type="InterPro" id="IPR002252">
    <property type="entry name" value="Glyco_hydro_36"/>
</dbReference>
<dbReference type="GO" id="GO:0004557">
    <property type="term" value="F:alpha-galactosidase activity"/>
    <property type="evidence" value="ECO:0007669"/>
    <property type="project" value="UniProtKB-UniRule"/>
</dbReference>
<feature type="binding site" evidence="7">
    <location>
        <position position="527"/>
    </location>
    <ligand>
        <name>substrate</name>
    </ligand>
</feature>
<evidence type="ECO:0000259" key="9">
    <source>
        <dbReference type="Pfam" id="PF16875"/>
    </source>
</evidence>
<protein>
    <recommendedName>
        <fullName evidence="2 5">Alpha-galactosidase</fullName>
        <ecNumber evidence="2 5">3.2.1.22</ecNumber>
    </recommendedName>
</protein>
<dbReference type="Proteomes" id="UP000824175">
    <property type="component" value="Unassembled WGS sequence"/>
</dbReference>
<feature type="binding site" evidence="7">
    <location>
        <position position="549"/>
    </location>
    <ligand>
        <name>substrate</name>
    </ligand>
</feature>
<dbReference type="InterPro" id="IPR031705">
    <property type="entry name" value="Glyco_hydro_36_C"/>
</dbReference>
<keyword evidence="3 5" id="KW-0378">Hydrolase</keyword>
<evidence type="ECO:0000256" key="7">
    <source>
        <dbReference type="PIRSR" id="PIRSR005536-2"/>
    </source>
</evidence>
<evidence type="ECO:0000256" key="4">
    <source>
        <dbReference type="ARBA" id="ARBA00023295"/>
    </source>
</evidence>
<comment type="caution">
    <text evidence="10">The sequence shown here is derived from an EMBL/GenBank/DDBJ whole genome shotgun (WGS) entry which is preliminary data.</text>
</comment>
<organism evidence="10 11">
    <name type="scientific">Candidatus Fimiplasma intestinipullorum</name>
    <dbReference type="NCBI Taxonomy" id="2840825"/>
    <lineage>
        <taxon>Bacteria</taxon>
        <taxon>Bacillati</taxon>
        <taxon>Bacillota</taxon>
        <taxon>Clostridia</taxon>
        <taxon>Eubacteriales</taxon>
        <taxon>Candidatus Fimiplasma</taxon>
    </lineage>
</organism>
<dbReference type="PRINTS" id="PR00743">
    <property type="entry name" value="GLHYDRLASE36"/>
</dbReference>
<dbReference type="GO" id="GO:0016052">
    <property type="term" value="P:carbohydrate catabolic process"/>
    <property type="evidence" value="ECO:0007669"/>
    <property type="project" value="InterPro"/>
</dbReference>
<gene>
    <name evidence="10" type="ORF">IAD15_12195</name>
</gene>
<keyword evidence="4 5" id="KW-0326">Glycosidase</keyword>
<feature type="domain" description="Glycosyl hydrolase family 36 C-terminal" evidence="8">
    <location>
        <begin position="650"/>
        <end position="738"/>
    </location>
</feature>
<evidence type="ECO:0000256" key="1">
    <source>
        <dbReference type="ARBA" id="ARBA00001255"/>
    </source>
</evidence>
<dbReference type="Pfam" id="PF16875">
    <property type="entry name" value="Glyco_hydro_36N"/>
    <property type="match status" value="1"/>
</dbReference>
<dbReference type="Pfam" id="PF02065">
    <property type="entry name" value="Melibiase"/>
    <property type="match status" value="1"/>
</dbReference>
<feature type="active site" description="Proton donor" evidence="6">
    <location>
        <position position="549"/>
    </location>
</feature>
<dbReference type="PIRSF" id="PIRSF005536">
    <property type="entry name" value="Agal"/>
    <property type="match status" value="1"/>
</dbReference>
<dbReference type="InterPro" id="IPR013780">
    <property type="entry name" value="Glyco_hydro_b"/>
</dbReference>
<comment type="catalytic activity">
    <reaction evidence="1 5">
        <text>Hydrolysis of terminal, non-reducing alpha-D-galactose residues in alpha-D-galactosides, including galactose oligosaccharides, galactomannans and galactolipids.</text>
        <dbReference type="EC" id="3.2.1.22"/>
    </reaction>
</comment>
<dbReference type="PANTHER" id="PTHR43053:SF3">
    <property type="entry name" value="ALPHA-GALACTOSIDASE C-RELATED"/>
    <property type="match status" value="1"/>
</dbReference>
<sequence>MPIIYHETTKTFHLQNAHLSYVMQVLKNGQLGQLYFGKRVHDRVDFSYLVETSPRAMAVCPFEDDMSFSMDHLKQEFPVYGNGDMRHPALDVLQPNGSRYSQFVYVGHRIEKGKPSMHPLPHVYVENEDEMTTLTIELEDTVMQARLELVYSLDEQRPAIMRSARLTNEGEKPLQIDRMMSFALDLPDANYTMLELTGAWSRERHLKERSLQHGIQAIGSLRGHSSHNFNPFIALKRPKTTEYLGEAYGFSLIYSGNFLAQVEVDTYDTSRVMMGIHPQNFSWELASQETFQTPEAVFVYADQGLNALSQTFHDLYRHRLARGYWRDRPRPLLVNNWEGTYFDFNEARILEMAKTAKELGLELFVLDDGWFGHRNDDTTSLGDWYPNLQKLPEGITGLAKKVTELGLGFGLWFEPEMISIDSDLYRAHPEWMLSTPHRHPSHGRHQYILDFSNPEVVKAIGDMMVKILSEAPISYVKWDMNRAMSEVYSLTTPSHEQGKVMHRYILGVYDLYDRLTTAFPKILFESCASGGARFDPGMLYYAPQAWTSDDTDAVERLKIQYGTSLVYPISSMGSHVSAVPNHQLSRITSLPFRANVAYFGTFGYELDVTKLSDEEKTIIKEQIQWMKDHRALIQFGTFYRLSSPFESNVTCWMVVSEDKREALVGWYRVLNKVNAAYERIRLAGLDEDMLYHVSGLELDLYGDELMHIGLLTSDHTSGERKATDPTQNGDFVSRIYHLKACG</sequence>
<evidence type="ECO:0000313" key="11">
    <source>
        <dbReference type="Proteomes" id="UP000824175"/>
    </source>
</evidence>
<dbReference type="InterPro" id="IPR000111">
    <property type="entry name" value="Glyco_hydro_27/36_CS"/>
</dbReference>
<proteinExistence type="inferred from homology"/>
<evidence type="ECO:0000259" key="8">
    <source>
        <dbReference type="Pfam" id="PF16874"/>
    </source>
</evidence>
<dbReference type="InterPro" id="IPR031704">
    <property type="entry name" value="Glyco_hydro_36_N"/>
</dbReference>
<dbReference type="InterPro" id="IPR013785">
    <property type="entry name" value="Aldolase_TIM"/>
</dbReference>
<feature type="binding site" evidence="7">
    <location>
        <position position="200"/>
    </location>
    <ligand>
        <name>substrate</name>
    </ligand>
</feature>
<dbReference type="InterPro" id="IPR050985">
    <property type="entry name" value="Alpha-glycosidase_related"/>
</dbReference>
<evidence type="ECO:0000313" key="10">
    <source>
        <dbReference type="EMBL" id="HIU14804.1"/>
    </source>
</evidence>
<dbReference type="PANTHER" id="PTHR43053">
    <property type="entry name" value="GLYCOSIDASE FAMILY 31"/>
    <property type="match status" value="1"/>
</dbReference>
<evidence type="ECO:0000256" key="2">
    <source>
        <dbReference type="ARBA" id="ARBA00012755"/>
    </source>
</evidence>
<reference evidence="10" key="2">
    <citation type="journal article" date="2021" name="PeerJ">
        <title>Extensive microbial diversity within the chicken gut microbiome revealed by metagenomics and culture.</title>
        <authorList>
            <person name="Gilroy R."/>
            <person name="Ravi A."/>
            <person name="Getino M."/>
            <person name="Pursley I."/>
            <person name="Horton D.L."/>
            <person name="Alikhan N.F."/>
            <person name="Baker D."/>
            <person name="Gharbi K."/>
            <person name="Hall N."/>
            <person name="Watson M."/>
            <person name="Adriaenssens E.M."/>
            <person name="Foster-Nyarko E."/>
            <person name="Jarju S."/>
            <person name="Secka A."/>
            <person name="Antonio M."/>
            <person name="Oren A."/>
            <person name="Chaudhuri R.R."/>
            <person name="La Ragione R."/>
            <person name="Hildebrand F."/>
            <person name="Pallen M.J."/>
        </authorList>
    </citation>
    <scope>NUCLEOTIDE SEQUENCE</scope>
    <source>
        <strain evidence="10">CHK195-11698</strain>
    </source>
</reference>
<dbReference type="Gene3D" id="3.20.20.70">
    <property type="entry name" value="Aldolase class I"/>
    <property type="match status" value="1"/>
</dbReference>
<dbReference type="Pfam" id="PF16874">
    <property type="entry name" value="Glyco_hydro_36C"/>
    <property type="match status" value="1"/>
</dbReference>
<feature type="binding site" evidence="7">
    <location>
        <begin position="477"/>
        <end position="481"/>
    </location>
    <ligand>
        <name>substrate</name>
    </ligand>
</feature>
<feature type="domain" description="Glycosyl hydrolase family 36 N-terminal" evidence="9">
    <location>
        <begin position="29"/>
        <end position="286"/>
    </location>
</feature>